<dbReference type="Proteomes" id="UP000320011">
    <property type="component" value="Unassembled WGS sequence"/>
</dbReference>
<sequence length="72" mass="8209">MAATDPAPPIFDPELEKLTSDQIAQLINELPPELFYQQARLFDAAAARMETVLGDFRRESRQMHEYWGGQVS</sequence>
<proteinExistence type="predicted"/>
<feature type="non-terminal residue" evidence="1">
    <location>
        <position position="72"/>
    </location>
</feature>
<evidence type="ECO:0000313" key="2">
    <source>
        <dbReference type="Proteomes" id="UP000320011"/>
    </source>
</evidence>
<keyword evidence="2" id="KW-1185">Reference proteome</keyword>
<comment type="caution">
    <text evidence="1">The sequence shown here is derived from an EMBL/GenBank/DDBJ whole genome shotgun (WGS) entry which is preliminary data.</text>
</comment>
<protein>
    <submittedName>
        <fullName evidence="1">Uncharacterized protein</fullName>
    </submittedName>
</protein>
<evidence type="ECO:0000313" key="1">
    <source>
        <dbReference type="EMBL" id="TVT62510.1"/>
    </source>
</evidence>
<reference evidence="1 2" key="2">
    <citation type="submission" date="2019-08" db="EMBL/GenBank/DDBJ databases">
        <title>Amycolatopsis acidicola sp. nov., isolated from peat swamp forest soil.</title>
        <authorList>
            <person name="Srisuk N."/>
        </authorList>
    </citation>
    <scope>NUCLEOTIDE SEQUENCE [LARGE SCALE GENOMIC DNA]</scope>
    <source>
        <strain evidence="1 2">TBRC 6029</strain>
    </source>
</reference>
<dbReference type="EMBL" id="VJWX01000004">
    <property type="protein sequence ID" value="TVT62510.1"/>
    <property type="molecule type" value="Genomic_DNA"/>
</dbReference>
<reference evidence="1 2" key="1">
    <citation type="submission" date="2019-07" db="EMBL/GenBank/DDBJ databases">
        <authorList>
            <person name="Duangmal K."/>
            <person name="Teo W.F.A."/>
        </authorList>
    </citation>
    <scope>NUCLEOTIDE SEQUENCE [LARGE SCALE GENOMIC DNA]</scope>
    <source>
        <strain evidence="1 2">TBRC 6029</strain>
    </source>
</reference>
<accession>A0A558DNC9</accession>
<gene>
    <name evidence="1" type="ORF">FNH05_01075</name>
</gene>
<dbReference type="AlphaFoldDB" id="A0A558DNC9"/>
<name>A0A558DNC9_9PSEU</name>
<organism evidence="1 2">
    <name type="scientific">Amycolatopsis rhizosphaerae</name>
    <dbReference type="NCBI Taxonomy" id="2053003"/>
    <lineage>
        <taxon>Bacteria</taxon>
        <taxon>Bacillati</taxon>
        <taxon>Actinomycetota</taxon>
        <taxon>Actinomycetes</taxon>
        <taxon>Pseudonocardiales</taxon>
        <taxon>Pseudonocardiaceae</taxon>
        <taxon>Amycolatopsis</taxon>
    </lineage>
</organism>